<evidence type="ECO:0000313" key="3">
    <source>
        <dbReference type="Proteomes" id="UP000574717"/>
    </source>
</evidence>
<evidence type="ECO:0000259" key="1">
    <source>
        <dbReference type="Pfam" id="PF00582"/>
    </source>
</evidence>
<proteinExistence type="predicted"/>
<reference evidence="2 3" key="1">
    <citation type="journal article" date="2020" name="Front. Microbiol.">
        <title>Single-cell genomics of novel Actinobacteria with the Wood-Ljungdahl pathway discovered in a serpentinizing system.</title>
        <authorList>
            <person name="Merino N."/>
            <person name="Kawai M."/>
            <person name="Boyd E.S."/>
            <person name="Colman D.R."/>
            <person name="McGlynn S.E."/>
            <person name="Nealson K.H."/>
            <person name="Kurokawa K."/>
            <person name="Hongoh Y."/>
        </authorList>
    </citation>
    <scope>NUCLEOTIDE SEQUENCE [LARGE SCALE GENOMIC DNA]</scope>
    <source>
        <strain evidence="2 3">S03</strain>
    </source>
</reference>
<dbReference type="AlphaFoldDB" id="A0A6V8NL19"/>
<dbReference type="Proteomes" id="UP000574717">
    <property type="component" value="Unassembled WGS sequence"/>
</dbReference>
<accession>A0A6V8NL19</accession>
<dbReference type="EMBL" id="BLRU01000231">
    <property type="protein sequence ID" value="GFP20061.1"/>
    <property type="molecule type" value="Genomic_DNA"/>
</dbReference>
<feature type="domain" description="UspA" evidence="1">
    <location>
        <begin position="2"/>
        <end position="152"/>
    </location>
</feature>
<organism evidence="2 3">
    <name type="scientific">Candidatus Hakubella thermalkaliphila</name>
    <dbReference type="NCBI Taxonomy" id="2754717"/>
    <lineage>
        <taxon>Bacteria</taxon>
        <taxon>Bacillati</taxon>
        <taxon>Actinomycetota</taxon>
        <taxon>Actinomycetota incertae sedis</taxon>
        <taxon>Candidatus Hakubellales</taxon>
        <taxon>Candidatus Hakubellaceae</taxon>
        <taxon>Candidatus Hakubella</taxon>
    </lineage>
</organism>
<protein>
    <recommendedName>
        <fullName evidence="1">UspA domain-containing protein</fullName>
    </recommendedName>
</protein>
<dbReference type="CDD" id="cd00293">
    <property type="entry name" value="USP-like"/>
    <property type="match status" value="1"/>
</dbReference>
<evidence type="ECO:0000313" key="2">
    <source>
        <dbReference type="EMBL" id="GFP20061.1"/>
    </source>
</evidence>
<sequence length="154" mass="17667">MERILLVLSTSRQPDKAIDMALSMAEEQETELMALFILDSKVTDTVFDHLTDVGFMGERPSSELKATIVKEQRDRGLVKLKEIERLDEDRGVFCQSWVVQGDFGRESVKMAAAHQVDLLIVCRARCPGLSRFFFDQEIEEVIRWADCEVRVVEE</sequence>
<dbReference type="InterPro" id="IPR014729">
    <property type="entry name" value="Rossmann-like_a/b/a_fold"/>
</dbReference>
<dbReference type="SUPFAM" id="SSF52402">
    <property type="entry name" value="Adenine nucleotide alpha hydrolases-like"/>
    <property type="match status" value="1"/>
</dbReference>
<dbReference type="Gene3D" id="3.40.50.620">
    <property type="entry name" value="HUPs"/>
    <property type="match status" value="1"/>
</dbReference>
<comment type="caution">
    <text evidence="2">The sequence shown here is derived from an EMBL/GenBank/DDBJ whole genome shotgun (WGS) entry which is preliminary data.</text>
</comment>
<gene>
    <name evidence="2" type="ORF">HKBW3S03_01564</name>
</gene>
<dbReference type="Pfam" id="PF00582">
    <property type="entry name" value="Usp"/>
    <property type="match status" value="1"/>
</dbReference>
<dbReference type="RefSeq" id="WP_176237171.1">
    <property type="nucleotide sequence ID" value="NZ_BLRU01000231.1"/>
</dbReference>
<name>A0A6V8NL19_9ACTN</name>
<dbReference type="InterPro" id="IPR006016">
    <property type="entry name" value="UspA"/>
</dbReference>